<dbReference type="Gene3D" id="1.20.1250.20">
    <property type="entry name" value="MFS general substrate transporter like domains"/>
    <property type="match status" value="1"/>
</dbReference>
<protein>
    <recommendedName>
        <fullName evidence="6">Major facilitator superfamily (MFS) profile domain-containing protein</fullName>
    </recommendedName>
</protein>
<dbReference type="SUPFAM" id="SSF103473">
    <property type="entry name" value="MFS general substrate transporter"/>
    <property type="match status" value="1"/>
</dbReference>
<evidence type="ECO:0000313" key="8">
    <source>
        <dbReference type="Proteomes" id="UP000054266"/>
    </source>
</evidence>
<organism evidence="7 8">
    <name type="scientific">Phialophora macrospora</name>
    <dbReference type="NCBI Taxonomy" id="1851006"/>
    <lineage>
        <taxon>Eukaryota</taxon>
        <taxon>Fungi</taxon>
        <taxon>Dikarya</taxon>
        <taxon>Ascomycota</taxon>
        <taxon>Pezizomycotina</taxon>
        <taxon>Eurotiomycetes</taxon>
        <taxon>Chaetothyriomycetidae</taxon>
        <taxon>Chaetothyriales</taxon>
        <taxon>Herpotrichiellaceae</taxon>
        <taxon>Phialophora</taxon>
    </lineage>
</organism>
<dbReference type="HOGENOM" id="CLU_008455_13_2_1"/>
<feature type="transmembrane region" description="Helical" evidence="5">
    <location>
        <begin position="164"/>
        <end position="186"/>
    </location>
</feature>
<dbReference type="PANTHER" id="PTHR23502">
    <property type="entry name" value="MAJOR FACILITATOR SUPERFAMILY"/>
    <property type="match status" value="1"/>
</dbReference>
<feature type="transmembrane region" description="Helical" evidence="5">
    <location>
        <begin position="421"/>
        <end position="442"/>
    </location>
</feature>
<sequence length="553" mass="62177">MEMNYDENTLHQLEDELHTHIYPGTEIMSDVGSHHFVKSSDKSSRVLVPQPSEDAHDPLNWNRTWKFCTVTMVIVMTFAEGFGPLAVAPMFPNLIEAFDTDLAGAVQFTGVCILVLGFSNFLWVPIQTSFGRRPVAIFSTLICLISNIWRAVAKDYSSFMGASILNGIGAGPAETLAPTVIADVLFLHERGAYNTLYFTVYFGSLMVGPILGGSIAQYSHWRNFWWLNVAVFAATLLGLIFLFPETRWHRQHPRELLVQEQKQQASHEQVVLELEDPDKISASKISATAELTTAATPKDPYLHKGTPSKQQFRPWQNNAHPFKAIALDLVIPWKLHLYPIIEFSAFVVSWSASSFLTINLTQSQNFAAPPYNFPPQSVGYTNFAILVGALIGLFTNGPLSDWIAARATKRNRGIREPEMRLPALVPYVVFMLINNFVVAFGYEYKWDWRVIVIIGYTCAGIQVAAIPAIVSTYAVDSYKPVAGSIFVAITVNKNVWGYGFSKFITPWIIANGYLPPIMLNMCLTFLWCSFGIVFYFYGKTFRKWTRNSFVHSL</sequence>
<feature type="transmembrane region" description="Helical" evidence="5">
    <location>
        <begin position="481"/>
        <end position="501"/>
    </location>
</feature>
<comment type="subcellular location">
    <subcellularLocation>
        <location evidence="1">Membrane</location>
        <topology evidence="1">Multi-pass membrane protein</topology>
    </subcellularLocation>
</comment>
<keyword evidence="2 5" id="KW-0812">Transmembrane</keyword>
<proteinExistence type="predicted"/>
<dbReference type="InterPro" id="IPR036259">
    <property type="entry name" value="MFS_trans_sf"/>
</dbReference>
<dbReference type="GO" id="GO:0022857">
    <property type="term" value="F:transmembrane transporter activity"/>
    <property type="evidence" value="ECO:0007669"/>
    <property type="project" value="InterPro"/>
</dbReference>
<evidence type="ECO:0000313" key="7">
    <source>
        <dbReference type="EMBL" id="KIW66146.1"/>
    </source>
</evidence>
<dbReference type="AlphaFoldDB" id="A0A0D2CLN3"/>
<evidence type="ECO:0000256" key="1">
    <source>
        <dbReference type="ARBA" id="ARBA00004141"/>
    </source>
</evidence>
<evidence type="ECO:0000259" key="6">
    <source>
        <dbReference type="PROSITE" id="PS50850"/>
    </source>
</evidence>
<gene>
    <name evidence="7" type="ORF">PV04_08348</name>
</gene>
<dbReference type="STRING" id="5601.A0A0D2CLN3"/>
<reference evidence="7 8" key="1">
    <citation type="submission" date="2015-01" db="EMBL/GenBank/DDBJ databases">
        <title>The Genome Sequence of Capronia semiimmersa CBS27337.</title>
        <authorList>
            <consortium name="The Broad Institute Genomics Platform"/>
            <person name="Cuomo C."/>
            <person name="de Hoog S."/>
            <person name="Gorbushina A."/>
            <person name="Stielow B."/>
            <person name="Teixiera M."/>
            <person name="Abouelleil A."/>
            <person name="Chapman S.B."/>
            <person name="Priest M."/>
            <person name="Young S.K."/>
            <person name="Wortman J."/>
            <person name="Nusbaum C."/>
            <person name="Birren B."/>
        </authorList>
    </citation>
    <scope>NUCLEOTIDE SEQUENCE [LARGE SCALE GENOMIC DNA]</scope>
    <source>
        <strain evidence="7 8">CBS 27337</strain>
    </source>
</reference>
<dbReference type="InterPro" id="IPR020846">
    <property type="entry name" value="MFS_dom"/>
</dbReference>
<dbReference type="Proteomes" id="UP000054266">
    <property type="component" value="Unassembled WGS sequence"/>
</dbReference>
<dbReference type="PANTHER" id="PTHR23502:SF149">
    <property type="entry name" value="TRANSPORTER, PUTATIVE-RELATED"/>
    <property type="match status" value="1"/>
</dbReference>
<evidence type="ECO:0000256" key="5">
    <source>
        <dbReference type="SAM" id="Phobius"/>
    </source>
</evidence>
<feature type="transmembrane region" description="Helical" evidence="5">
    <location>
        <begin position="513"/>
        <end position="537"/>
    </location>
</feature>
<dbReference type="PROSITE" id="PS50850">
    <property type="entry name" value="MFS"/>
    <property type="match status" value="1"/>
</dbReference>
<accession>A0A0D2CLN3</accession>
<evidence type="ECO:0000256" key="2">
    <source>
        <dbReference type="ARBA" id="ARBA00022692"/>
    </source>
</evidence>
<keyword evidence="8" id="KW-1185">Reference proteome</keyword>
<keyword evidence="4 5" id="KW-0472">Membrane</keyword>
<name>A0A0D2CLN3_9EURO</name>
<feature type="transmembrane region" description="Helical" evidence="5">
    <location>
        <begin position="67"/>
        <end position="91"/>
    </location>
</feature>
<evidence type="ECO:0000256" key="4">
    <source>
        <dbReference type="ARBA" id="ARBA00023136"/>
    </source>
</evidence>
<dbReference type="GO" id="GO:0005886">
    <property type="term" value="C:plasma membrane"/>
    <property type="evidence" value="ECO:0007669"/>
    <property type="project" value="TreeGrafter"/>
</dbReference>
<feature type="transmembrane region" description="Helical" evidence="5">
    <location>
        <begin position="224"/>
        <end position="244"/>
    </location>
</feature>
<dbReference type="Pfam" id="PF07690">
    <property type="entry name" value="MFS_1"/>
    <property type="match status" value="1"/>
</dbReference>
<keyword evidence="3 5" id="KW-1133">Transmembrane helix</keyword>
<dbReference type="EMBL" id="KN846960">
    <property type="protein sequence ID" value="KIW66146.1"/>
    <property type="molecule type" value="Genomic_DNA"/>
</dbReference>
<feature type="transmembrane region" description="Helical" evidence="5">
    <location>
        <begin position="448"/>
        <end position="469"/>
    </location>
</feature>
<dbReference type="InterPro" id="IPR011701">
    <property type="entry name" value="MFS"/>
</dbReference>
<evidence type="ECO:0000256" key="3">
    <source>
        <dbReference type="ARBA" id="ARBA00022989"/>
    </source>
</evidence>
<feature type="transmembrane region" description="Helical" evidence="5">
    <location>
        <begin position="135"/>
        <end position="152"/>
    </location>
</feature>
<feature type="transmembrane region" description="Helical" evidence="5">
    <location>
        <begin position="198"/>
        <end position="218"/>
    </location>
</feature>
<feature type="transmembrane region" description="Helical" evidence="5">
    <location>
        <begin position="103"/>
        <end position="123"/>
    </location>
</feature>
<feature type="transmembrane region" description="Helical" evidence="5">
    <location>
        <begin position="337"/>
        <end position="358"/>
    </location>
</feature>
<feature type="transmembrane region" description="Helical" evidence="5">
    <location>
        <begin position="378"/>
        <end position="400"/>
    </location>
</feature>
<feature type="domain" description="Major facilitator superfamily (MFS) profile" evidence="6">
    <location>
        <begin position="69"/>
        <end position="553"/>
    </location>
</feature>